<keyword evidence="6" id="KW-0378">Hydrolase</keyword>
<dbReference type="PANTHER" id="PTHR11532">
    <property type="entry name" value="PROTEASE M14 CARBOXYPEPTIDASE"/>
    <property type="match status" value="1"/>
</dbReference>
<keyword evidence="11" id="KW-0732">Signal</keyword>
<evidence type="ECO:0000256" key="10">
    <source>
        <dbReference type="SAM" id="Phobius"/>
    </source>
</evidence>
<evidence type="ECO:0000256" key="4">
    <source>
        <dbReference type="ARBA" id="ARBA00022670"/>
    </source>
</evidence>
<dbReference type="PANTHER" id="PTHR11532:SF57">
    <property type="entry name" value="CARBOXYPEPTIDASE D, B"/>
    <property type="match status" value="1"/>
</dbReference>
<keyword evidence="10" id="KW-0812">Transmembrane</keyword>
<comment type="caution">
    <text evidence="13">The sequence shown here is derived from an EMBL/GenBank/DDBJ whole genome shotgun (WGS) entry which is preliminary data.</text>
</comment>
<feature type="active site" description="Proton donor/acceptor" evidence="9">
    <location>
        <position position="299"/>
    </location>
</feature>
<dbReference type="Gene3D" id="3.40.630.10">
    <property type="entry name" value="Zn peptidases"/>
    <property type="match status" value="1"/>
</dbReference>
<keyword evidence="5" id="KW-0479">Metal-binding</keyword>
<comment type="similarity">
    <text evidence="2 9">Belongs to the peptidase M14 family.</text>
</comment>
<evidence type="ECO:0000256" key="2">
    <source>
        <dbReference type="ARBA" id="ARBA00005988"/>
    </source>
</evidence>
<dbReference type="PROSITE" id="PS00132">
    <property type="entry name" value="CARBOXYPEPT_ZN_1"/>
    <property type="match status" value="1"/>
</dbReference>
<evidence type="ECO:0000256" key="9">
    <source>
        <dbReference type="PROSITE-ProRule" id="PRU01379"/>
    </source>
</evidence>
<keyword evidence="8" id="KW-0325">Glycoprotein</keyword>
<dbReference type="EMBL" id="JABFUD020000012">
    <property type="protein sequence ID" value="KAI5072448.1"/>
    <property type="molecule type" value="Genomic_DNA"/>
</dbReference>
<dbReference type="InterPro" id="IPR000834">
    <property type="entry name" value="Peptidase_M14"/>
</dbReference>
<dbReference type="InterPro" id="IPR008969">
    <property type="entry name" value="CarboxyPept-like_regulatory"/>
</dbReference>
<dbReference type="PRINTS" id="PR00765">
    <property type="entry name" value="CRBOXYPTASEA"/>
</dbReference>
<dbReference type="Proteomes" id="UP000886520">
    <property type="component" value="Chromosome 12"/>
</dbReference>
<feature type="signal peptide" evidence="11">
    <location>
        <begin position="1"/>
        <end position="21"/>
    </location>
</feature>
<keyword evidence="7" id="KW-0862">Zinc</keyword>
<evidence type="ECO:0000313" key="13">
    <source>
        <dbReference type="EMBL" id="KAI5072448.1"/>
    </source>
</evidence>
<dbReference type="Pfam" id="PF00246">
    <property type="entry name" value="Peptidase_M14"/>
    <property type="match status" value="1"/>
</dbReference>
<dbReference type="SUPFAM" id="SSF49464">
    <property type="entry name" value="Carboxypeptidase regulatory domain-like"/>
    <property type="match status" value="1"/>
</dbReference>
<comment type="cofactor">
    <cofactor evidence="1">
        <name>Zn(2+)</name>
        <dbReference type="ChEBI" id="CHEBI:29105"/>
    </cofactor>
</comment>
<dbReference type="PROSITE" id="PS52035">
    <property type="entry name" value="PEPTIDASE_M14"/>
    <property type="match status" value="1"/>
</dbReference>
<name>A0A9D4UQX3_ADICA</name>
<dbReference type="InterPro" id="IPR057247">
    <property type="entry name" value="CARBOXYPEPT_ZN_2"/>
</dbReference>
<proteinExistence type="inferred from homology"/>
<accession>A0A9D4UQX3</accession>
<dbReference type="FunFam" id="3.40.630.10:FF:000020">
    <property type="entry name" value="Carboxypeptidase D"/>
    <property type="match status" value="1"/>
</dbReference>
<evidence type="ECO:0000256" key="7">
    <source>
        <dbReference type="ARBA" id="ARBA00022833"/>
    </source>
</evidence>
<evidence type="ECO:0000313" key="14">
    <source>
        <dbReference type="Proteomes" id="UP000886520"/>
    </source>
</evidence>
<feature type="chain" id="PRO_5038735902" description="Peptidase M14 domain-containing protein" evidence="11">
    <location>
        <begin position="22"/>
        <end position="522"/>
    </location>
</feature>
<dbReference type="GO" id="GO:0016485">
    <property type="term" value="P:protein processing"/>
    <property type="evidence" value="ECO:0007669"/>
    <property type="project" value="TreeGrafter"/>
</dbReference>
<evidence type="ECO:0000256" key="11">
    <source>
        <dbReference type="SAM" id="SignalP"/>
    </source>
</evidence>
<dbReference type="CDD" id="cd18172">
    <property type="entry name" value="M14_CP_plant"/>
    <property type="match status" value="1"/>
</dbReference>
<dbReference type="CDD" id="cd11308">
    <property type="entry name" value="Peptidase_M14NE-CP-C_like"/>
    <property type="match status" value="1"/>
</dbReference>
<dbReference type="GO" id="GO:0008270">
    <property type="term" value="F:zinc ion binding"/>
    <property type="evidence" value="ECO:0007669"/>
    <property type="project" value="InterPro"/>
</dbReference>
<dbReference type="OrthoDB" id="10249045at2759"/>
<sequence length="522" mass="58198">MGSLGLSVLRIAALLLASTSSDFCFGQKAAELSDSLRLTMRKDLRPVSQSKSQFSYKSNTELEDYMKVLARKCESIMLLYSIGTSVLGFPLWVLEISDKSGDIEAEPAFKYVGNLHGDEPVGRELLLLLGDWLCDNYMKDPLAALIVRDVHLHLLPSMNPDGFKLRSRNNANNVDLNRDFPDQFFPQNNNEDLRQPETRAIMNWTRGLNFVASASLHGGALVANYPWDGTSDGSTRYSQCDDDKTFQYLAKLYSGPHVNMHQSTEFSEGVTNGASWYPLYGGMQDWNYIHGKCMDLTLEISENKWPPENELKDIWEANRLSMLLLVASLVKSGVHGRVLSSRGTPLPATISVKGINFTVFASKKYGDYHRLLSPGRDYEVTASMHGYISQTAVVLVEEGKAALLDFKLQPMALDHGEGASLGQNATGSQKILYNESSRAGGLELNSESFISMKDVLVEQLVSWREQQKAVYDRDVISEIVAAHLKTTSFCLVFGVLIGFIFFLCRHRAFSKVQKATRPTTIL</sequence>
<reference evidence="13" key="1">
    <citation type="submission" date="2021-01" db="EMBL/GenBank/DDBJ databases">
        <title>Adiantum capillus-veneris genome.</title>
        <authorList>
            <person name="Fang Y."/>
            <person name="Liao Q."/>
        </authorList>
    </citation>
    <scope>NUCLEOTIDE SEQUENCE</scope>
    <source>
        <strain evidence="13">H3</strain>
        <tissue evidence="13">Leaf</tissue>
    </source>
</reference>
<feature type="transmembrane region" description="Helical" evidence="10">
    <location>
        <begin position="486"/>
        <end position="504"/>
    </location>
</feature>
<keyword evidence="4" id="KW-0645">Protease</keyword>
<dbReference type="AlphaFoldDB" id="A0A9D4UQX3"/>
<keyword evidence="14" id="KW-1185">Reference proteome</keyword>
<dbReference type="SUPFAM" id="SSF53187">
    <property type="entry name" value="Zn-dependent exopeptidases"/>
    <property type="match status" value="1"/>
</dbReference>
<organism evidence="13 14">
    <name type="scientific">Adiantum capillus-veneris</name>
    <name type="common">Maidenhair fern</name>
    <dbReference type="NCBI Taxonomy" id="13818"/>
    <lineage>
        <taxon>Eukaryota</taxon>
        <taxon>Viridiplantae</taxon>
        <taxon>Streptophyta</taxon>
        <taxon>Embryophyta</taxon>
        <taxon>Tracheophyta</taxon>
        <taxon>Polypodiopsida</taxon>
        <taxon>Polypodiidae</taxon>
        <taxon>Polypodiales</taxon>
        <taxon>Pteridineae</taxon>
        <taxon>Pteridaceae</taxon>
        <taxon>Vittarioideae</taxon>
        <taxon>Adiantum</taxon>
    </lineage>
</organism>
<feature type="domain" description="Peptidase M14" evidence="12">
    <location>
        <begin position="55"/>
        <end position="329"/>
    </location>
</feature>
<dbReference type="GO" id="GO:0004181">
    <property type="term" value="F:metallocarboxypeptidase activity"/>
    <property type="evidence" value="ECO:0007669"/>
    <property type="project" value="InterPro"/>
</dbReference>
<evidence type="ECO:0000256" key="1">
    <source>
        <dbReference type="ARBA" id="ARBA00001947"/>
    </source>
</evidence>
<keyword evidence="10" id="KW-0472">Membrane</keyword>
<dbReference type="SMART" id="SM00631">
    <property type="entry name" value="Zn_pept"/>
    <property type="match status" value="1"/>
</dbReference>
<dbReference type="Gene3D" id="2.60.40.1120">
    <property type="entry name" value="Carboxypeptidase-like, regulatory domain"/>
    <property type="match status" value="1"/>
</dbReference>
<evidence type="ECO:0000256" key="8">
    <source>
        <dbReference type="ARBA" id="ARBA00023180"/>
    </source>
</evidence>
<dbReference type="InterPro" id="IPR050753">
    <property type="entry name" value="Peptidase_M14_domain"/>
</dbReference>
<dbReference type="GO" id="GO:0005615">
    <property type="term" value="C:extracellular space"/>
    <property type="evidence" value="ECO:0007669"/>
    <property type="project" value="TreeGrafter"/>
</dbReference>
<evidence type="ECO:0000256" key="3">
    <source>
        <dbReference type="ARBA" id="ARBA00022645"/>
    </source>
</evidence>
<dbReference type="PROSITE" id="PS00133">
    <property type="entry name" value="CARBOXYPEPT_ZN_2"/>
    <property type="match status" value="1"/>
</dbReference>
<evidence type="ECO:0000259" key="12">
    <source>
        <dbReference type="PROSITE" id="PS52035"/>
    </source>
</evidence>
<gene>
    <name evidence="13" type="ORF">GOP47_0012554</name>
</gene>
<evidence type="ECO:0000256" key="5">
    <source>
        <dbReference type="ARBA" id="ARBA00022723"/>
    </source>
</evidence>
<dbReference type="GO" id="GO:0006518">
    <property type="term" value="P:peptide metabolic process"/>
    <property type="evidence" value="ECO:0007669"/>
    <property type="project" value="TreeGrafter"/>
</dbReference>
<keyword evidence="10" id="KW-1133">Transmembrane helix</keyword>
<dbReference type="InterPro" id="IPR057246">
    <property type="entry name" value="CARBOXYPEPT_ZN_1"/>
</dbReference>
<keyword evidence="3" id="KW-0121">Carboxypeptidase</keyword>
<protein>
    <recommendedName>
        <fullName evidence="12">Peptidase M14 domain-containing protein</fullName>
    </recommendedName>
</protein>
<evidence type="ECO:0000256" key="6">
    <source>
        <dbReference type="ARBA" id="ARBA00022801"/>
    </source>
</evidence>